<dbReference type="Proteomes" id="UP001210925">
    <property type="component" value="Unassembled WGS sequence"/>
</dbReference>
<proteinExistence type="predicted"/>
<evidence type="ECO:0000256" key="4">
    <source>
        <dbReference type="ARBA" id="ARBA00022792"/>
    </source>
</evidence>
<gene>
    <name evidence="8" type="ORF">HK103_005429</name>
</gene>
<dbReference type="EMBL" id="JADGKB010000005">
    <property type="protein sequence ID" value="KAJ3261591.1"/>
    <property type="molecule type" value="Genomic_DNA"/>
</dbReference>
<dbReference type="GO" id="GO:0005743">
    <property type="term" value="C:mitochondrial inner membrane"/>
    <property type="evidence" value="ECO:0007669"/>
    <property type="project" value="UniProtKB-SubCell"/>
</dbReference>
<protein>
    <submittedName>
        <fullName evidence="8">Uncharacterized protein</fullName>
    </submittedName>
</protein>
<keyword evidence="4" id="KW-0999">Mitochondrion inner membrane</keyword>
<evidence type="ECO:0000256" key="6">
    <source>
        <dbReference type="ARBA" id="ARBA00023128"/>
    </source>
</evidence>
<keyword evidence="6" id="KW-0496">Mitochondrion</keyword>
<dbReference type="PANTHER" id="PTHR13094">
    <property type="entry name" value="NADH-UBIQUINONE OXIDOREDUCTASE PDSW SUBUNIT"/>
    <property type="match status" value="1"/>
</dbReference>
<keyword evidence="3" id="KW-0679">Respiratory chain</keyword>
<organism evidence="8 9">
    <name type="scientific">Boothiomyces macroporosus</name>
    <dbReference type="NCBI Taxonomy" id="261099"/>
    <lineage>
        <taxon>Eukaryota</taxon>
        <taxon>Fungi</taxon>
        <taxon>Fungi incertae sedis</taxon>
        <taxon>Chytridiomycota</taxon>
        <taxon>Chytridiomycota incertae sedis</taxon>
        <taxon>Chytridiomycetes</taxon>
        <taxon>Rhizophydiales</taxon>
        <taxon>Terramycetaceae</taxon>
        <taxon>Boothiomyces</taxon>
    </lineage>
</organism>
<reference evidence="8" key="1">
    <citation type="submission" date="2020-05" db="EMBL/GenBank/DDBJ databases">
        <title>Phylogenomic resolution of chytrid fungi.</title>
        <authorList>
            <person name="Stajich J.E."/>
            <person name="Amses K."/>
            <person name="Simmons R."/>
            <person name="Seto K."/>
            <person name="Myers J."/>
            <person name="Bonds A."/>
            <person name="Quandt C.A."/>
            <person name="Barry K."/>
            <person name="Liu P."/>
            <person name="Grigoriev I."/>
            <person name="Longcore J.E."/>
            <person name="James T.Y."/>
        </authorList>
    </citation>
    <scope>NUCLEOTIDE SEQUENCE</scope>
    <source>
        <strain evidence="8">PLAUS21</strain>
    </source>
</reference>
<evidence type="ECO:0000256" key="2">
    <source>
        <dbReference type="ARBA" id="ARBA00022448"/>
    </source>
</evidence>
<accession>A0AAD5UMT1</accession>
<evidence type="ECO:0000313" key="8">
    <source>
        <dbReference type="EMBL" id="KAJ3261591.1"/>
    </source>
</evidence>
<comment type="subcellular location">
    <subcellularLocation>
        <location evidence="1">Mitochondrion inner membrane</location>
        <topology evidence="1">Peripheral membrane protein</topology>
        <orientation evidence="1">Matrix side</orientation>
    </subcellularLocation>
</comment>
<evidence type="ECO:0000256" key="7">
    <source>
        <dbReference type="ARBA" id="ARBA00023136"/>
    </source>
</evidence>
<name>A0AAD5UMT1_9FUNG</name>
<keyword evidence="9" id="KW-1185">Reference proteome</keyword>
<evidence type="ECO:0000256" key="1">
    <source>
        <dbReference type="ARBA" id="ARBA00004443"/>
    </source>
</evidence>
<keyword evidence="2" id="KW-0813">Transport</keyword>
<sequence>MSEVKISPFPEIDSTINPYDRTAVLKSKETFLKDQLVRVKEIEYLRNKLRWCYYREGVNHLQKCRHLSVQYIDLLKEMENGWFKGYKFPYPEVNEQ</sequence>
<dbReference type="AlphaFoldDB" id="A0AAD5UMT1"/>
<dbReference type="InterPro" id="IPR039993">
    <property type="entry name" value="NDUFB10"/>
</dbReference>
<evidence type="ECO:0000313" key="9">
    <source>
        <dbReference type="Proteomes" id="UP001210925"/>
    </source>
</evidence>
<comment type="caution">
    <text evidence="8">The sequence shown here is derived from an EMBL/GenBank/DDBJ whole genome shotgun (WGS) entry which is preliminary data.</text>
</comment>
<evidence type="ECO:0000256" key="3">
    <source>
        <dbReference type="ARBA" id="ARBA00022660"/>
    </source>
</evidence>
<evidence type="ECO:0000256" key="5">
    <source>
        <dbReference type="ARBA" id="ARBA00022982"/>
    </source>
</evidence>
<dbReference type="PANTHER" id="PTHR13094:SF1">
    <property type="entry name" value="NADH DEHYDROGENASE [UBIQUINONE] 1 BETA SUBCOMPLEX SUBUNIT 10"/>
    <property type="match status" value="1"/>
</dbReference>
<keyword evidence="5" id="KW-0249">Electron transport</keyword>
<keyword evidence="7" id="KW-0472">Membrane</keyword>